<dbReference type="RefSeq" id="WP_084446611.1">
    <property type="nucleotide sequence ID" value="NZ_FWWW01000076.1"/>
</dbReference>
<dbReference type="AlphaFoldDB" id="A0A1W1VX19"/>
<reference evidence="1 2" key="1">
    <citation type="submission" date="2017-04" db="EMBL/GenBank/DDBJ databases">
        <authorList>
            <person name="Afonso C.L."/>
            <person name="Miller P.J."/>
            <person name="Scott M.A."/>
            <person name="Spackman E."/>
            <person name="Goraichik I."/>
            <person name="Dimitrov K.M."/>
            <person name="Suarez D.L."/>
            <person name="Swayne D.E."/>
        </authorList>
    </citation>
    <scope>NUCLEOTIDE SEQUENCE [LARGE SCALE GENOMIC DNA]</scope>
    <source>
        <strain evidence="1 2">DSM 11622</strain>
    </source>
</reference>
<dbReference type="Proteomes" id="UP000192266">
    <property type="component" value="Unassembled WGS sequence"/>
</dbReference>
<evidence type="ECO:0000313" key="2">
    <source>
        <dbReference type="Proteomes" id="UP000192266"/>
    </source>
</evidence>
<dbReference type="OrthoDB" id="885504at2"/>
<dbReference type="EMBL" id="FWWW01000076">
    <property type="protein sequence ID" value="SMB97800.1"/>
    <property type="molecule type" value="Genomic_DNA"/>
</dbReference>
<keyword evidence="2" id="KW-1185">Reference proteome</keyword>
<gene>
    <name evidence="1" type="ORF">SAMN00120144_1623</name>
</gene>
<evidence type="ECO:0000313" key="1">
    <source>
        <dbReference type="EMBL" id="SMB97800.1"/>
    </source>
</evidence>
<accession>A0A1W1VX19</accession>
<sequence length="85" mass="9220">MKSSAEYLAGPVFQLTYPTGEFAESVPVVTYDDALLALEEALADAEEYKYLLLRAIRRNAPETVASYATTITPEAAVVPMYAEAA</sequence>
<name>A0A1W1VX19_9BACT</name>
<organism evidence="1 2">
    <name type="scientific">Hymenobacter roseosalivarius DSM 11622</name>
    <dbReference type="NCBI Taxonomy" id="645990"/>
    <lineage>
        <taxon>Bacteria</taxon>
        <taxon>Pseudomonadati</taxon>
        <taxon>Bacteroidota</taxon>
        <taxon>Cytophagia</taxon>
        <taxon>Cytophagales</taxon>
        <taxon>Hymenobacteraceae</taxon>
        <taxon>Hymenobacter</taxon>
    </lineage>
</organism>
<proteinExistence type="predicted"/>
<protein>
    <submittedName>
        <fullName evidence="1">Uncharacterized protein</fullName>
    </submittedName>
</protein>